<feature type="region of interest" description="Disordered" evidence="1">
    <location>
        <begin position="112"/>
        <end position="137"/>
    </location>
</feature>
<name>A0A316VTL3_9BASI</name>
<feature type="region of interest" description="Disordered" evidence="1">
    <location>
        <begin position="222"/>
        <end position="251"/>
    </location>
</feature>
<sequence length="431" mass="47181">MSVIPPLLRIDMSLTALKAFPQVTQRLAPTQFDHGQRVAFFGIPKDGVGRELKLPEDLPQAYEIVPHGVKPDKKLHRIGMPVELRKGLMLVDHRSGQLWEGGRAPRALAPASVSTTSRSEPHASYYKSPNGKPDVSLELPKTSEYAAQIIEKQRSLLQGAANHARDLQCPDMAVAKLRGGFYTCGPVSQKRLETAADAVSERGTNLGRVKLTLAPGDKYREPHTGHVFYGPSKDVGSLKASSSPGSHPRKLDVKHFATNHHEARSSPRDHSTTASALRMQPTMGSRMNLVGSASAGRHSGTKEMRSRDQARVTSRMLAFRPREAYRNHRSSLAARPTASAQRVETSRSAHADDGDNRAQAPSNANVSGGSGRYKPGFPGETTQNSATDLDHSSASDLPRDRKRMRQWSPDSEDEDRRRPTHATARIQSGLQ</sequence>
<feature type="compositionally biased region" description="Basic and acidic residues" evidence="1">
    <location>
        <begin position="388"/>
        <end position="399"/>
    </location>
</feature>
<evidence type="ECO:0000313" key="3">
    <source>
        <dbReference type="Proteomes" id="UP000245783"/>
    </source>
</evidence>
<protein>
    <submittedName>
        <fullName evidence="2">Uncharacterized protein</fullName>
    </submittedName>
</protein>
<dbReference type="AlphaFoldDB" id="A0A316VTL3"/>
<feature type="region of interest" description="Disordered" evidence="1">
    <location>
        <begin position="280"/>
        <end position="431"/>
    </location>
</feature>
<organism evidence="2 3">
    <name type="scientific">Ceraceosorus guamensis</name>
    <dbReference type="NCBI Taxonomy" id="1522189"/>
    <lineage>
        <taxon>Eukaryota</taxon>
        <taxon>Fungi</taxon>
        <taxon>Dikarya</taxon>
        <taxon>Basidiomycota</taxon>
        <taxon>Ustilaginomycotina</taxon>
        <taxon>Exobasidiomycetes</taxon>
        <taxon>Ceraceosorales</taxon>
        <taxon>Ceraceosoraceae</taxon>
        <taxon>Ceraceosorus</taxon>
    </lineage>
</organism>
<feature type="compositionally biased region" description="Basic and acidic residues" evidence="1">
    <location>
        <begin position="300"/>
        <end position="310"/>
    </location>
</feature>
<dbReference type="Proteomes" id="UP000245783">
    <property type="component" value="Unassembled WGS sequence"/>
</dbReference>
<keyword evidence="3" id="KW-1185">Reference proteome</keyword>
<dbReference type="GeneID" id="37032783"/>
<feature type="compositionally biased region" description="Basic and acidic residues" evidence="1">
    <location>
        <begin position="344"/>
        <end position="356"/>
    </location>
</feature>
<dbReference type="InParanoid" id="A0A316VTL3"/>
<accession>A0A316VTL3</accession>
<reference evidence="2 3" key="1">
    <citation type="journal article" date="2018" name="Mol. Biol. Evol.">
        <title>Broad Genomic Sampling Reveals a Smut Pathogenic Ancestry of the Fungal Clade Ustilaginomycotina.</title>
        <authorList>
            <person name="Kijpornyongpan T."/>
            <person name="Mondo S.J."/>
            <person name="Barry K."/>
            <person name="Sandor L."/>
            <person name="Lee J."/>
            <person name="Lipzen A."/>
            <person name="Pangilinan J."/>
            <person name="LaButti K."/>
            <person name="Hainaut M."/>
            <person name="Henrissat B."/>
            <person name="Grigoriev I.V."/>
            <person name="Spatafora J.W."/>
            <person name="Aime M.C."/>
        </authorList>
    </citation>
    <scope>NUCLEOTIDE SEQUENCE [LARGE SCALE GENOMIC DNA]</scope>
    <source>
        <strain evidence="2 3">MCA 4658</strain>
    </source>
</reference>
<gene>
    <name evidence="2" type="ORF">IE81DRAFT_204441</name>
</gene>
<evidence type="ECO:0000256" key="1">
    <source>
        <dbReference type="SAM" id="MobiDB-lite"/>
    </source>
</evidence>
<dbReference type="EMBL" id="KZ819408">
    <property type="protein sequence ID" value="PWN40740.1"/>
    <property type="molecule type" value="Genomic_DNA"/>
</dbReference>
<proteinExistence type="predicted"/>
<evidence type="ECO:0000313" key="2">
    <source>
        <dbReference type="EMBL" id="PWN40740.1"/>
    </source>
</evidence>
<dbReference type="RefSeq" id="XP_025367900.1">
    <property type="nucleotide sequence ID" value="XM_025510913.1"/>
</dbReference>